<dbReference type="Gene3D" id="3.10.20.90">
    <property type="entry name" value="Phosphatidylinositol 3-kinase Catalytic Subunit, Chain A, domain 1"/>
    <property type="match status" value="1"/>
</dbReference>
<proteinExistence type="predicted"/>
<feature type="region of interest" description="Disordered" evidence="1">
    <location>
        <begin position="206"/>
        <end position="227"/>
    </location>
</feature>
<evidence type="ECO:0000313" key="4">
    <source>
        <dbReference type="WBParaSite" id="nRc.2.0.1.t33319-RA"/>
    </source>
</evidence>
<dbReference type="InterPro" id="IPR000159">
    <property type="entry name" value="RA_dom"/>
</dbReference>
<protein>
    <submittedName>
        <fullName evidence="4">Ras-associating domain-containing protein</fullName>
    </submittedName>
</protein>
<reference evidence="4" key="1">
    <citation type="submission" date="2022-11" db="UniProtKB">
        <authorList>
            <consortium name="WormBaseParasite"/>
        </authorList>
    </citation>
    <scope>IDENTIFICATION</scope>
</reference>
<sequence length="376" mass="42463">MEQSSDETTATIRRRDKKQSRDFTMDHYRYSVMNMQESADVDLDALLKELCALEDQLKNGNSFPVGSSSLSPSEVEIMPNSGGVDRKLHNTANNSTRSPSTIDFYELSAQKAVHFADNHAKHCELPQTGYHPPCMMNDGARSPDNDSAFCDNMSILSVDSLHSQNLRSQHRPLAIPDCLKLSTVVDNDDDTDDFTGCRGINPMGVNRDSQGLSIDSSTRGSIMTPSPTQLLAADDDVRTFRRPPSPEAGMLKMGDDEDKEAKLKLEKIRIALEKMKEASVKKIYVKIFTCDGNSKSLLIDERLTIFDVLKILAEKNHVTLTVNHSLVEYHPDLLMERIYEDHEKFVGNILMWTTNSNNKLYFVERPVKYDIFRQPH</sequence>
<dbReference type="WBParaSite" id="nRc.2.0.1.t33319-RA">
    <property type="protein sequence ID" value="nRc.2.0.1.t33319-RA"/>
    <property type="gene ID" value="nRc.2.0.1.g33319"/>
</dbReference>
<dbReference type="GO" id="GO:0007165">
    <property type="term" value="P:signal transduction"/>
    <property type="evidence" value="ECO:0007669"/>
    <property type="project" value="InterPro"/>
</dbReference>
<dbReference type="SMART" id="SM00314">
    <property type="entry name" value="RA"/>
    <property type="match status" value="1"/>
</dbReference>
<dbReference type="PANTHER" id="PTHR11243">
    <property type="entry name" value="GROWTH FACTOR RECEPTOR-BOUND PROTEIN"/>
    <property type="match status" value="1"/>
</dbReference>
<keyword evidence="3" id="KW-1185">Reference proteome</keyword>
<dbReference type="SUPFAM" id="SSF54236">
    <property type="entry name" value="Ubiquitin-like"/>
    <property type="match status" value="1"/>
</dbReference>
<evidence type="ECO:0000256" key="1">
    <source>
        <dbReference type="SAM" id="MobiDB-lite"/>
    </source>
</evidence>
<dbReference type="Pfam" id="PF21989">
    <property type="entry name" value="RA_2"/>
    <property type="match status" value="1"/>
</dbReference>
<dbReference type="PROSITE" id="PS50200">
    <property type="entry name" value="RA"/>
    <property type="match status" value="1"/>
</dbReference>
<name>A0A915K540_ROMCU</name>
<feature type="compositionally biased region" description="Polar residues" evidence="1">
    <location>
        <begin position="207"/>
        <end position="227"/>
    </location>
</feature>
<dbReference type="OMA" id="HAKHCEL"/>
<evidence type="ECO:0000259" key="2">
    <source>
        <dbReference type="PROSITE" id="PS50200"/>
    </source>
</evidence>
<dbReference type="PANTHER" id="PTHR11243:SF23">
    <property type="entry name" value="LD06925P"/>
    <property type="match status" value="1"/>
</dbReference>
<dbReference type="InterPro" id="IPR029071">
    <property type="entry name" value="Ubiquitin-like_domsf"/>
</dbReference>
<feature type="domain" description="Ras-associating" evidence="2">
    <location>
        <begin position="281"/>
        <end position="367"/>
    </location>
</feature>
<accession>A0A915K540</accession>
<dbReference type="Proteomes" id="UP000887565">
    <property type="component" value="Unplaced"/>
</dbReference>
<dbReference type="AlphaFoldDB" id="A0A915K540"/>
<organism evidence="3 4">
    <name type="scientific">Romanomermis culicivorax</name>
    <name type="common">Nematode worm</name>
    <dbReference type="NCBI Taxonomy" id="13658"/>
    <lineage>
        <taxon>Eukaryota</taxon>
        <taxon>Metazoa</taxon>
        <taxon>Ecdysozoa</taxon>
        <taxon>Nematoda</taxon>
        <taxon>Enoplea</taxon>
        <taxon>Dorylaimia</taxon>
        <taxon>Mermithida</taxon>
        <taxon>Mermithoidea</taxon>
        <taxon>Mermithidae</taxon>
        <taxon>Romanomermis</taxon>
    </lineage>
</organism>
<dbReference type="InterPro" id="IPR039664">
    <property type="entry name" value="GRB/APBB1IP"/>
</dbReference>
<evidence type="ECO:0000313" key="3">
    <source>
        <dbReference type="Proteomes" id="UP000887565"/>
    </source>
</evidence>